<organism evidence="9 10">
    <name type="scientific">Lachnoanaerobaculum saburreum</name>
    <dbReference type="NCBI Taxonomy" id="467210"/>
    <lineage>
        <taxon>Bacteria</taxon>
        <taxon>Bacillati</taxon>
        <taxon>Bacillota</taxon>
        <taxon>Clostridia</taxon>
        <taxon>Lachnospirales</taxon>
        <taxon>Lachnospiraceae</taxon>
        <taxon>Lachnoanaerobaculum</taxon>
    </lineage>
</organism>
<dbReference type="GO" id="GO:0046872">
    <property type="term" value="F:metal ion binding"/>
    <property type="evidence" value="ECO:0007669"/>
    <property type="project" value="UniProtKB-KW"/>
</dbReference>
<dbReference type="InterPro" id="IPR006549">
    <property type="entry name" value="HAD-SF_hydro_IIIA"/>
</dbReference>
<dbReference type="GO" id="GO:0005975">
    <property type="term" value="P:carbohydrate metabolic process"/>
    <property type="evidence" value="ECO:0007669"/>
    <property type="project" value="InterPro"/>
</dbReference>
<dbReference type="RefSeq" id="WP_060931799.1">
    <property type="nucleotide sequence ID" value="NZ_KQ959840.1"/>
</dbReference>
<evidence type="ECO:0000256" key="7">
    <source>
        <dbReference type="ARBA" id="ARBA00031828"/>
    </source>
</evidence>
<evidence type="ECO:0000313" key="10">
    <source>
        <dbReference type="Proteomes" id="UP000070394"/>
    </source>
</evidence>
<dbReference type="NCBIfam" id="TIGR01656">
    <property type="entry name" value="Histidinol-ppas"/>
    <property type="match status" value="1"/>
</dbReference>
<dbReference type="Gene3D" id="3.90.550.10">
    <property type="entry name" value="Spore Coat Polysaccharide Biosynthesis Protein SpsA, Chain A"/>
    <property type="match status" value="1"/>
</dbReference>
<dbReference type="CDD" id="cd07503">
    <property type="entry name" value="HAD_HisB-N"/>
    <property type="match status" value="1"/>
</dbReference>
<keyword evidence="10" id="KW-1185">Reference proteome</keyword>
<dbReference type="EMBL" id="LSDA01000113">
    <property type="protein sequence ID" value="KXB55371.1"/>
    <property type="molecule type" value="Genomic_DNA"/>
</dbReference>
<gene>
    <name evidence="9" type="ORF">HMPREF1866_02176</name>
</gene>
<dbReference type="PATRIC" id="fig|467210.3.peg.2154"/>
<dbReference type="PANTHER" id="PTHR42891">
    <property type="entry name" value="D-GLYCERO-BETA-D-MANNO-HEPTOSE-1,7-BISPHOSPHATE 7-PHOSPHATASE"/>
    <property type="match status" value="1"/>
</dbReference>
<comment type="similarity">
    <text evidence="2">Belongs to the GmhB family.</text>
</comment>
<dbReference type="InterPro" id="IPR005835">
    <property type="entry name" value="NTP_transferase_dom"/>
</dbReference>
<evidence type="ECO:0000256" key="3">
    <source>
        <dbReference type="ARBA" id="ARBA00022490"/>
    </source>
</evidence>
<dbReference type="Gene3D" id="3.40.50.1000">
    <property type="entry name" value="HAD superfamily/HAD-like"/>
    <property type="match status" value="1"/>
</dbReference>
<keyword evidence="5" id="KW-0378">Hydrolase</keyword>
<evidence type="ECO:0000256" key="6">
    <source>
        <dbReference type="ARBA" id="ARBA00023277"/>
    </source>
</evidence>
<dbReference type="InterPro" id="IPR006543">
    <property type="entry name" value="Histidinol-phos"/>
</dbReference>
<evidence type="ECO:0000259" key="8">
    <source>
        <dbReference type="Pfam" id="PF00483"/>
    </source>
</evidence>
<dbReference type="InterPro" id="IPR036412">
    <property type="entry name" value="HAD-like_sf"/>
</dbReference>
<evidence type="ECO:0000256" key="5">
    <source>
        <dbReference type="ARBA" id="ARBA00022801"/>
    </source>
</evidence>
<dbReference type="GO" id="GO:0016791">
    <property type="term" value="F:phosphatase activity"/>
    <property type="evidence" value="ECO:0007669"/>
    <property type="project" value="InterPro"/>
</dbReference>
<dbReference type="SUPFAM" id="SSF53448">
    <property type="entry name" value="Nucleotide-diphospho-sugar transferases"/>
    <property type="match status" value="1"/>
</dbReference>
<name>A0A133ZIZ1_9FIRM</name>
<dbReference type="STRING" id="467210.HMPREF1866_02176"/>
<dbReference type="SUPFAM" id="SSF56784">
    <property type="entry name" value="HAD-like"/>
    <property type="match status" value="1"/>
</dbReference>
<proteinExistence type="inferred from homology"/>
<keyword evidence="3" id="KW-0963">Cytoplasm</keyword>
<comment type="caution">
    <text evidence="9">The sequence shown here is derived from an EMBL/GenBank/DDBJ whole genome shotgun (WGS) entry which is preliminary data.</text>
</comment>
<dbReference type="InterPro" id="IPR029044">
    <property type="entry name" value="Nucleotide-diphossugar_trans"/>
</dbReference>
<evidence type="ECO:0000256" key="1">
    <source>
        <dbReference type="ARBA" id="ARBA00004496"/>
    </source>
</evidence>
<evidence type="ECO:0000256" key="2">
    <source>
        <dbReference type="ARBA" id="ARBA00005628"/>
    </source>
</evidence>
<dbReference type="NCBIfam" id="TIGR01662">
    <property type="entry name" value="HAD-SF-IIIA"/>
    <property type="match status" value="1"/>
</dbReference>
<feature type="domain" description="Nucleotidyl transferase" evidence="8">
    <location>
        <begin position="7"/>
        <end position="233"/>
    </location>
</feature>
<dbReference type="OrthoDB" id="9801899at2"/>
<sequence length="439" mass="49168">MKKIDVAVIMAGGKGSRLRSITNDEIPKPMVPVDGKPLLEYQVEKLKEYGIKKIVMIVGHLGEKIMDHFKDGKDFGVDIDYIVEKEPLGTAGAFYYLKDKTDAKDFLLIFGDVFFDIDFDRMEDFHFKNAALTTLLAHPNGHPYDSDLIQTDDNGKVIGFDSKNNVRDYWYDNMVNAGMYIINRELLELVGEPVKIDFEKDILANQVKNGANVYAYHSPEYVKDVGTVDRINATVEELKNGLIASKNLKNRQRAIFLDRDGTMNVSKGFISNADDLELIPGTIEAIKAINKSGALAIVITNQPVIARGECSFEELHNIHNKLKTLLGEKGAFVDDIFYCPHHPDKGFEGEIPELKFDCECRKPKTGMIDEAVKKYNIDLSKSYMVGDSTMDLELARNAGVKSVLVDTGFAGNDGKYDRSCDIEAKDLLDAVEKIIKDMK</sequence>
<evidence type="ECO:0000256" key="4">
    <source>
        <dbReference type="ARBA" id="ARBA00022723"/>
    </source>
</evidence>
<accession>A0A133ZIZ1</accession>
<reference evidence="10" key="1">
    <citation type="submission" date="2016-01" db="EMBL/GenBank/DDBJ databases">
        <authorList>
            <person name="Mitreva M."/>
            <person name="Pepin K.H."/>
            <person name="Mihindukulasuriya K.A."/>
            <person name="Fulton R."/>
            <person name="Fronick C."/>
            <person name="O'Laughlin M."/>
            <person name="Miner T."/>
            <person name="Herter B."/>
            <person name="Rosa B.A."/>
            <person name="Cordes M."/>
            <person name="Tomlinson C."/>
            <person name="Wollam A."/>
            <person name="Palsikar V.B."/>
            <person name="Mardis E.R."/>
            <person name="Wilson R.K."/>
        </authorList>
    </citation>
    <scope>NUCLEOTIDE SEQUENCE [LARGE SCALE GENOMIC DNA]</scope>
    <source>
        <strain evidence="10">DNF00896</strain>
    </source>
</reference>
<dbReference type="Proteomes" id="UP000070394">
    <property type="component" value="Unassembled WGS sequence"/>
</dbReference>
<dbReference type="Pfam" id="PF13242">
    <property type="entry name" value="Hydrolase_like"/>
    <property type="match status" value="1"/>
</dbReference>
<dbReference type="GO" id="GO:0005737">
    <property type="term" value="C:cytoplasm"/>
    <property type="evidence" value="ECO:0007669"/>
    <property type="project" value="UniProtKB-SubCell"/>
</dbReference>
<dbReference type="InterPro" id="IPR004446">
    <property type="entry name" value="Heptose_bisP_phosphatase"/>
</dbReference>
<dbReference type="Pfam" id="PF00483">
    <property type="entry name" value="NTP_transferase"/>
    <property type="match status" value="1"/>
</dbReference>
<dbReference type="InterPro" id="IPR023214">
    <property type="entry name" value="HAD_sf"/>
</dbReference>
<protein>
    <recommendedName>
        <fullName evidence="7">D,D-heptose 1,7-bisphosphate phosphatase</fullName>
    </recommendedName>
</protein>
<dbReference type="PANTHER" id="PTHR42891:SF1">
    <property type="entry name" value="D-GLYCERO-BETA-D-MANNO-HEPTOSE-1,7-BISPHOSPHATE 7-PHOSPHATASE"/>
    <property type="match status" value="1"/>
</dbReference>
<dbReference type="CDD" id="cd04181">
    <property type="entry name" value="NTP_transferase"/>
    <property type="match status" value="1"/>
</dbReference>
<comment type="subcellular location">
    <subcellularLocation>
        <location evidence="1">Cytoplasm</location>
    </subcellularLocation>
</comment>
<evidence type="ECO:0000313" key="9">
    <source>
        <dbReference type="EMBL" id="KXB55371.1"/>
    </source>
</evidence>
<keyword evidence="6" id="KW-0119">Carbohydrate metabolism</keyword>
<keyword evidence="4" id="KW-0479">Metal-binding</keyword>
<dbReference type="AlphaFoldDB" id="A0A133ZIZ1"/>